<comment type="similarity">
    <text evidence="2 13">Belongs to the amiloride-sensitive sodium channel (TC 1.A.6) family.</text>
</comment>
<feature type="non-terminal residue" evidence="15">
    <location>
        <position position="1"/>
    </location>
</feature>
<dbReference type="Gene3D" id="1.10.287.770">
    <property type="entry name" value="YojJ-like"/>
    <property type="match status" value="1"/>
</dbReference>
<evidence type="ECO:0000256" key="4">
    <source>
        <dbReference type="ARBA" id="ARBA00022461"/>
    </source>
</evidence>
<evidence type="ECO:0000256" key="9">
    <source>
        <dbReference type="ARBA" id="ARBA00023136"/>
    </source>
</evidence>
<proteinExistence type="inferred from homology"/>
<dbReference type="GO" id="GO:0015280">
    <property type="term" value="F:ligand-gated sodium channel activity"/>
    <property type="evidence" value="ECO:0007669"/>
    <property type="project" value="TreeGrafter"/>
</dbReference>
<evidence type="ECO:0000256" key="1">
    <source>
        <dbReference type="ARBA" id="ARBA00004141"/>
    </source>
</evidence>
<accession>A0AAN5HXY8</accession>
<evidence type="ECO:0000313" key="15">
    <source>
        <dbReference type="EMBL" id="GMR45208.1"/>
    </source>
</evidence>
<evidence type="ECO:0000256" key="10">
    <source>
        <dbReference type="ARBA" id="ARBA00023180"/>
    </source>
</evidence>
<dbReference type="PANTHER" id="PTHR11690">
    <property type="entry name" value="AMILORIDE-SENSITIVE SODIUM CHANNEL-RELATED"/>
    <property type="match status" value="1"/>
</dbReference>
<gene>
    <name evidence="15" type="ORF">PMAYCL1PPCAC_15403</name>
</gene>
<evidence type="ECO:0000256" key="12">
    <source>
        <dbReference type="ARBA" id="ARBA00023303"/>
    </source>
</evidence>
<keyword evidence="3 13" id="KW-0813">Transport</keyword>
<organism evidence="15 16">
    <name type="scientific">Pristionchus mayeri</name>
    <dbReference type="NCBI Taxonomy" id="1317129"/>
    <lineage>
        <taxon>Eukaryota</taxon>
        <taxon>Metazoa</taxon>
        <taxon>Ecdysozoa</taxon>
        <taxon>Nematoda</taxon>
        <taxon>Chromadorea</taxon>
        <taxon>Rhabditida</taxon>
        <taxon>Rhabditina</taxon>
        <taxon>Diplogasteromorpha</taxon>
        <taxon>Diplogasteroidea</taxon>
        <taxon>Neodiplogasteridae</taxon>
        <taxon>Pristionchus</taxon>
    </lineage>
</organism>
<keyword evidence="5 13" id="KW-0812">Transmembrane</keyword>
<keyword evidence="8 13" id="KW-0406">Ion transport</keyword>
<keyword evidence="10" id="KW-0325">Glycoprotein</keyword>
<dbReference type="Proteomes" id="UP001328107">
    <property type="component" value="Unassembled WGS sequence"/>
</dbReference>
<dbReference type="AlphaFoldDB" id="A0AAN5HXY8"/>
<evidence type="ECO:0008006" key="17">
    <source>
        <dbReference type="Google" id="ProtNLM"/>
    </source>
</evidence>
<dbReference type="PRINTS" id="PR01078">
    <property type="entry name" value="AMINACHANNEL"/>
</dbReference>
<dbReference type="InterPro" id="IPR001873">
    <property type="entry name" value="ENaC"/>
</dbReference>
<protein>
    <recommendedName>
        <fullName evidence="17">Ion channel</fullName>
    </recommendedName>
</protein>
<keyword evidence="12 13" id="KW-0407">Ion channel</keyword>
<evidence type="ECO:0000256" key="8">
    <source>
        <dbReference type="ARBA" id="ARBA00023065"/>
    </source>
</evidence>
<evidence type="ECO:0000256" key="6">
    <source>
        <dbReference type="ARBA" id="ARBA00022989"/>
    </source>
</evidence>
<dbReference type="Pfam" id="PF00858">
    <property type="entry name" value="ASC"/>
    <property type="match status" value="1"/>
</dbReference>
<feature type="transmembrane region" description="Helical" evidence="14">
    <location>
        <begin position="507"/>
        <end position="530"/>
    </location>
</feature>
<dbReference type="Gene3D" id="2.60.470.10">
    <property type="entry name" value="Acid-sensing ion channels like domains"/>
    <property type="match status" value="1"/>
</dbReference>
<keyword evidence="11 13" id="KW-0739">Sodium transport</keyword>
<dbReference type="GO" id="GO:0005886">
    <property type="term" value="C:plasma membrane"/>
    <property type="evidence" value="ECO:0007669"/>
    <property type="project" value="TreeGrafter"/>
</dbReference>
<evidence type="ECO:0000256" key="13">
    <source>
        <dbReference type="RuleBase" id="RU000679"/>
    </source>
</evidence>
<evidence type="ECO:0000256" key="2">
    <source>
        <dbReference type="ARBA" id="ARBA00007193"/>
    </source>
</evidence>
<evidence type="ECO:0000256" key="3">
    <source>
        <dbReference type="ARBA" id="ARBA00022448"/>
    </source>
</evidence>
<reference evidence="16" key="1">
    <citation type="submission" date="2022-10" db="EMBL/GenBank/DDBJ databases">
        <title>Genome assembly of Pristionchus species.</title>
        <authorList>
            <person name="Yoshida K."/>
            <person name="Sommer R.J."/>
        </authorList>
    </citation>
    <scope>NUCLEOTIDE SEQUENCE [LARGE SCALE GENOMIC DNA]</scope>
    <source>
        <strain evidence="16">RS5460</strain>
    </source>
</reference>
<evidence type="ECO:0000256" key="14">
    <source>
        <dbReference type="SAM" id="Phobius"/>
    </source>
</evidence>
<name>A0AAN5HXY8_9BILA</name>
<evidence type="ECO:0000256" key="7">
    <source>
        <dbReference type="ARBA" id="ARBA00023053"/>
    </source>
</evidence>
<comment type="caution">
    <text evidence="15">The sequence shown here is derived from an EMBL/GenBank/DDBJ whole genome shotgun (WGS) entry which is preliminary data.</text>
</comment>
<keyword evidence="6 14" id="KW-1133">Transmembrane helix</keyword>
<comment type="subcellular location">
    <subcellularLocation>
        <location evidence="1">Membrane</location>
        <topology evidence="1">Multi-pass membrane protein</topology>
    </subcellularLocation>
</comment>
<sequence>IAASSSGMVGYRMNYEDGGHQVNGKDPPATRACEESWSTTNSADQIVPTGSIEQQKGPWFAAWCRETRLFVSITAMHGVKRVWESRAWSKLFWGLTVLFLFVFLAYELTLIFMGYLAKPVVSEITFVMAEDGLAFPKVTICNYNPMKKSYVEKINTTGDFSLRLARYMLLSNNDVLNVFGGNDEESLEEDDEELQEYKRNHPGFTINSFYHSAGFECHEILKTCSFAGREFECCDYFTPVLSELGLCQVLNLQSAPFAWMQKQTEATSTSGLQMILDAHLEEVVDVSLPTDKVFNVQVENGFKFYLEEPETSTTKTSQGITVAPGASVFTSVSLTKHDLLDKHNWGTCINEWPEGYKEKNGENYQSSDCQSQCKAKFFYDRCACSPFMYNIDEDYRSCTPLEVYRCVRDNIVVNFNQTTEDYVFPECRECVSECKRSQFDTYNSYGQGFADDAMSALIRANPEWTPEHIKNNFLSINVFFREMAFTSYVQVQDATVTDTLSNMGGTMGLFLGMSVLTVIESIIYIAKVLWVTMCCNRKRHVAEKEYENRKEKVETRDAVNCIRVLGVQQFDSCNSDKNRVIELKISVDEFRRALGLNGDLMMTAIINNTCTNQDKGAGCEKSNDRFISIPIGTQMIR</sequence>
<feature type="transmembrane region" description="Helical" evidence="14">
    <location>
        <begin position="91"/>
        <end position="116"/>
    </location>
</feature>
<keyword evidence="9 14" id="KW-0472">Membrane</keyword>
<evidence type="ECO:0000256" key="11">
    <source>
        <dbReference type="ARBA" id="ARBA00023201"/>
    </source>
</evidence>
<keyword evidence="7" id="KW-0915">Sodium</keyword>
<keyword evidence="16" id="KW-1185">Reference proteome</keyword>
<dbReference type="PANTHER" id="PTHR11690:SF222">
    <property type="entry name" value="AMILORIDE-SENSITIVE SODIUM CHANNEL SUBUNIT GAMMA"/>
    <property type="match status" value="1"/>
</dbReference>
<evidence type="ECO:0000313" key="16">
    <source>
        <dbReference type="Proteomes" id="UP001328107"/>
    </source>
</evidence>
<keyword evidence="4 13" id="KW-0894">Sodium channel</keyword>
<evidence type="ECO:0000256" key="5">
    <source>
        <dbReference type="ARBA" id="ARBA00022692"/>
    </source>
</evidence>
<dbReference type="EMBL" id="BTRK01000004">
    <property type="protein sequence ID" value="GMR45208.1"/>
    <property type="molecule type" value="Genomic_DNA"/>
</dbReference>